<sequence>MSAHKDPETAGTARDKDGTAPDVVSDPAQSTEDGSSDWTDEGGATPSGPATDTDKD</sequence>
<protein>
    <recommendedName>
        <fullName evidence="4">PI-type proteinase</fullName>
    </recommendedName>
</protein>
<evidence type="ECO:0000313" key="3">
    <source>
        <dbReference type="Proteomes" id="UP001336020"/>
    </source>
</evidence>
<feature type="region of interest" description="Disordered" evidence="1">
    <location>
        <begin position="1"/>
        <end position="56"/>
    </location>
</feature>
<evidence type="ECO:0000313" key="2">
    <source>
        <dbReference type="EMBL" id="MEE2060994.1"/>
    </source>
</evidence>
<organism evidence="2 3">
    <name type="scientific">Rhodococcus artemisiae</name>
    <dbReference type="NCBI Taxonomy" id="714159"/>
    <lineage>
        <taxon>Bacteria</taxon>
        <taxon>Bacillati</taxon>
        <taxon>Actinomycetota</taxon>
        <taxon>Actinomycetes</taxon>
        <taxon>Mycobacteriales</taxon>
        <taxon>Nocardiaceae</taxon>
        <taxon>Rhodococcus</taxon>
    </lineage>
</organism>
<proteinExistence type="predicted"/>
<reference evidence="2 3" key="1">
    <citation type="submission" date="2023-07" db="EMBL/GenBank/DDBJ databases">
        <authorList>
            <person name="Girao M."/>
            <person name="Carvalho M.F."/>
        </authorList>
    </citation>
    <scope>NUCLEOTIDE SEQUENCE [LARGE SCALE GENOMIC DNA]</scope>
    <source>
        <strain evidence="2 3">YIM65754</strain>
    </source>
</reference>
<dbReference type="RefSeq" id="WP_330136162.1">
    <property type="nucleotide sequence ID" value="NZ_JAUTXY010000015.1"/>
</dbReference>
<feature type="compositionally biased region" description="Basic and acidic residues" evidence="1">
    <location>
        <begin position="1"/>
        <end position="19"/>
    </location>
</feature>
<comment type="caution">
    <text evidence="2">The sequence shown here is derived from an EMBL/GenBank/DDBJ whole genome shotgun (WGS) entry which is preliminary data.</text>
</comment>
<evidence type="ECO:0000256" key="1">
    <source>
        <dbReference type="SAM" id="MobiDB-lite"/>
    </source>
</evidence>
<accession>A0ABU7LHG4</accession>
<evidence type="ECO:0008006" key="4">
    <source>
        <dbReference type="Google" id="ProtNLM"/>
    </source>
</evidence>
<dbReference type="Proteomes" id="UP001336020">
    <property type="component" value="Unassembled WGS sequence"/>
</dbReference>
<dbReference type="EMBL" id="JAUTXY010000015">
    <property type="protein sequence ID" value="MEE2060994.1"/>
    <property type="molecule type" value="Genomic_DNA"/>
</dbReference>
<keyword evidence="3" id="KW-1185">Reference proteome</keyword>
<name>A0ABU7LHG4_9NOCA</name>
<gene>
    <name evidence="2" type="ORF">Q7514_26065</name>
</gene>